<gene>
    <name evidence="1" type="ORF">B0X71_05465</name>
</gene>
<name>A0A1Q2KXQ9_9BACL</name>
<keyword evidence="2" id="KW-1185">Reference proteome</keyword>
<organism evidence="1 2">
    <name type="scientific">Planococcus lenghuensis</name>
    <dbReference type="NCBI Taxonomy" id="2213202"/>
    <lineage>
        <taxon>Bacteria</taxon>
        <taxon>Bacillati</taxon>
        <taxon>Bacillota</taxon>
        <taxon>Bacilli</taxon>
        <taxon>Bacillales</taxon>
        <taxon>Caryophanaceae</taxon>
        <taxon>Planococcus</taxon>
    </lineage>
</organism>
<reference evidence="1 2" key="1">
    <citation type="submission" date="2017-02" db="EMBL/GenBank/DDBJ databases">
        <title>The complete genomic sequence of a novel cold adapted crude oil-degrading bacterium Planococcus qaidamina Y42.</title>
        <authorList>
            <person name="Yang R."/>
        </authorList>
    </citation>
    <scope>NUCLEOTIDE SEQUENCE [LARGE SCALE GENOMIC DNA]</scope>
    <source>
        <strain evidence="1 2">Y42</strain>
    </source>
</reference>
<dbReference type="Proteomes" id="UP000188184">
    <property type="component" value="Chromosome"/>
</dbReference>
<dbReference type="RefSeq" id="WP_077588481.1">
    <property type="nucleotide sequence ID" value="NZ_CP019640.1"/>
</dbReference>
<evidence type="ECO:0000313" key="1">
    <source>
        <dbReference type="EMBL" id="AQQ52597.1"/>
    </source>
</evidence>
<proteinExistence type="predicted"/>
<sequence>MRKGNVLPVILSAGLLVGCSEIGMGPDAAACPPNAVIDWMDVLMVNGITYAADAEGLNDGNEEQGERIGEVKYSMDGHACSDHQLRNGDAAFLSTGTDIYEVAEYDPDFRVLAGGKVYQVQENQQAATISELV</sequence>
<dbReference type="AlphaFoldDB" id="A0A1Q2KXQ9"/>
<dbReference type="KEGG" id="pmar:B0X71_05465"/>
<dbReference type="EMBL" id="CP019640">
    <property type="protein sequence ID" value="AQQ52597.1"/>
    <property type="molecule type" value="Genomic_DNA"/>
</dbReference>
<protein>
    <recommendedName>
        <fullName evidence="3">Lipoprotein</fullName>
    </recommendedName>
</protein>
<dbReference type="OrthoDB" id="2567404at2"/>
<dbReference type="PROSITE" id="PS51257">
    <property type="entry name" value="PROKAR_LIPOPROTEIN"/>
    <property type="match status" value="1"/>
</dbReference>
<accession>A0A1Q2KXQ9</accession>
<evidence type="ECO:0008006" key="3">
    <source>
        <dbReference type="Google" id="ProtNLM"/>
    </source>
</evidence>
<evidence type="ECO:0000313" key="2">
    <source>
        <dbReference type="Proteomes" id="UP000188184"/>
    </source>
</evidence>